<dbReference type="SUPFAM" id="SSF52540">
    <property type="entry name" value="P-loop containing nucleoside triphosphate hydrolases"/>
    <property type="match status" value="1"/>
</dbReference>
<evidence type="ECO:0000259" key="1">
    <source>
        <dbReference type="Pfam" id="PF12705"/>
    </source>
</evidence>
<name>A0ABW2BFW1_9HYPH</name>
<dbReference type="Gene3D" id="3.90.320.10">
    <property type="match status" value="1"/>
</dbReference>
<keyword evidence="3" id="KW-1185">Reference proteome</keyword>
<dbReference type="InterPro" id="IPR027417">
    <property type="entry name" value="P-loop_NTPase"/>
</dbReference>
<proteinExistence type="predicted"/>
<dbReference type="Proteomes" id="UP001596292">
    <property type="component" value="Unassembled WGS sequence"/>
</dbReference>
<feature type="domain" description="PD-(D/E)XK endonuclease-like" evidence="1">
    <location>
        <begin position="768"/>
        <end position="1011"/>
    </location>
</feature>
<dbReference type="InterPro" id="IPR014153">
    <property type="entry name" value="Ds_break_AddB"/>
</dbReference>
<evidence type="ECO:0000313" key="3">
    <source>
        <dbReference type="Proteomes" id="UP001596292"/>
    </source>
</evidence>
<dbReference type="NCBIfam" id="TIGR02786">
    <property type="entry name" value="addB_alphas"/>
    <property type="match status" value="1"/>
</dbReference>
<reference evidence="3" key="1">
    <citation type="journal article" date="2019" name="Int. J. Syst. Evol. Microbiol.">
        <title>The Global Catalogue of Microorganisms (GCM) 10K type strain sequencing project: providing services to taxonomists for standard genome sequencing and annotation.</title>
        <authorList>
            <consortium name="The Broad Institute Genomics Platform"/>
            <consortium name="The Broad Institute Genome Sequencing Center for Infectious Disease"/>
            <person name="Wu L."/>
            <person name="Ma J."/>
        </authorList>
    </citation>
    <scope>NUCLEOTIDE SEQUENCE [LARGE SCALE GENOMIC DNA]</scope>
    <source>
        <strain evidence="3">CCUG 48316</strain>
    </source>
</reference>
<sequence length="1049" mass="112273">MTARQAVFTVTRGVPFLPALADALLDGRLVGPVAQDPLALAAVSVYLPTRRAARALSAILAARLGDAALLPRTVPLGEADEAELDLATDPLLGAAPARPPIPPLERRLILARLVRAWAQNVDRSLLPLQDEVPFLVPSSPADAVGLAADLEGLMDALTVEGLPWSEIAGAVEAEYSRYFGLTLDFVKIAAENWPKLLDARDLADPVARARSLILAEGERLAKAPSDPVIVAGSLGSVPATAKLIAAVAKLPRGAVVLPGLDLDLDESGWDGIETGEGFNRTIAHGHPQAILHRLLGPGGLAMKRADIVALGTPSDEGAARGKLLSQALRPADTTDAWSMVDPAEREATARLGLDGLALVEAADEREEALIAALALRETLETPGATAFLVTPDRALAGRVAVELLRWGIVAEDSAGLALAASPAGRLARLAAEFAADLSREQADSLPARLVALLSHPMVRLGLSRSDLVRGGAALEIGLLRGPAPAPTLAGLRRALASRRAGEDPDRRPPRAERRLTEIDWELAALVLDRLETAFSAFPGPDGAVECDLVAVAAGHRLACEGLLAGPEGDEGPEAEASLSCLDALFDDLDMAEPGGMEGTFADYPSFFTALTRERKVACAGPSPHPRLRILGLIESRLLQADRIVIGGLDEGVWPVRTVTDAFLNRPMRERIGLDPPERRIGQMAHDFTEALGCRDAVITRALKRDGAPTVPSRLIQRMRAFAGEEAWSTSLAAGRRLAGLAAALDAAPPQPRLKRPAPKPDPALFPRTLSVTEIETLVRDPYSIFARHVLGLDPLEPLAAQPGAGERGTLVHRIFSEFTIAHPQALPQQADQRLAQIAADAFGPINDAYPSLYAEWWPRYARMAQSYLPWEAARRPDLAQIHAEKFGRWTIPLGRETFTLRARADRIELRPDGTACIVDFKTGRVPSAKEIFTGFSPQLTLEAAMLMHGAFKDLPRTATTPDLLYVHASGGRKAFVPMPVKPPRGEERSVEAIVAEHAQRLRGLIARFLTGEAAYTARPYPQYAKGTGPYDHLARVKEWSLGGEGDEEE</sequence>
<organism evidence="2 3">
    <name type="scientific">Methylobacterium komagatae</name>
    <dbReference type="NCBI Taxonomy" id="374425"/>
    <lineage>
        <taxon>Bacteria</taxon>
        <taxon>Pseudomonadati</taxon>
        <taxon>Pseudomonadota</taxon>
        <taxon>Alphaproteobacteria</taxon>
        <taxon>Hyphomicrobiales</taxon>
        <taxon>Methylobacteriaceae</taxon>
        <taxon>Methylobacterium</taxon>
    </lineage>
</organism>
<comment type="caution">
    <text evidence="2">The sequence shown here is derived from an EMBL/GenBank/DDBJ whole genome shotgun (WGS) entry which is preliminary data.</text>
</comment>
<gene>
    <name evidence="2" type="primary">addB</name>
    <name evidence="2" type="ORF">ACFQE0_05710</name>
</gene>
<dbReference type="InterPro" id="IPR038726">
    <property type="entry name" value="PDDEXK_AddAB-type"/>
</dbReference>
<dbReference type="Pfam" id="PF12705">
    <property type="entry name" value="PDDEXK_1"/>
    <property type="match status" value="1"/>
</dbReference>
<protein>
    <submittedName>
        <fullName evidence="2">Double-strand break repair protein AddB</fullName>
    </submittedName>
</protein>
<dbReference type="RefSeq" id="WP_378967918.1">
    <property type="nucleotide sequence ID" value="NZ_JBHSWN010000001.1"/>
</dbReference>
<evidence type="ECO:0000313" key="2">
    <source>
        <dbReference type="EMBL" id="MFC6789170.1"/>
    </source>
</evidence>
<accession>A0ABW2BFW1</accession>
<dbReference type="EMBL" id="JBHSWN010000001">
    <property type="protein sequence ID" value="MFC6789170.1"/>
    <property type="molecule type" value="Genomic_DNA"/>
</dbReference>
<dbReference type="InterPro" id="IPR011604">
    <property type="entry name" value="PDDEXK-like_dom_sf"/>
</dbReference>